<dbReference type="AlphaFoldDB" id="A0A5B2VKN3"/>
<organism evidence="1 2">
    <name type="scientific">Chitinophaga agrisoli</name>
    <dbReference type="NCBI Taxonomy" id="2607653"/>
    <lineage>
        <taxon>Bacteria</taxon>
        <taxon>Pseudomonadati</taxon>
        <taxon>Bacteroidota</taxon>
        <taxon>Chitinophagia</taxon>
        <taxon>Chitinophagales</taxon>
        <taxon>Chitinophagaceae</taxon>
        <taxon>Chitinophaga</taxon>
    </lineage>
</organism>
<proteinExistence type="predicted"/>
<accession>A0A5B2VKN3</accession>
<dbReference type="Proteomes" id="UP000324611">
    <property type="component" value="Unassembled WGS sequence"/>
</dbReference>
<evidence type="ECO:0008006" key="3">
    <source>
        <dbReference type="Google" id="ProtNLM"/>
    </source>
</evidence>
<reference evidence="1 2" key="2">
    <citation type="submission" date="2019-09" db="EMBL/GenBank/DDBJ databases">
        <authorList>
            <person name="Jin C."/>
        </authorList>
    </citation>
    <scope>NUCLEOTIDE SEQUENCE [LARGE SCALE GENOMIC DNA]</scope>
    <source>
        <strain evidence="1 2">BN140078</strain>
    </source>
</reference>
<sequence length="83" mass="9818">MSREIFHRIQRIDYFIRIKNTGTPAELAEKIGICERSVYLYLNIMKELGAPIKFSNSRQSYYYDEDGSFMMAFHPKCNVTTRL</sequence>
<evidence type="ECO:0000313" key="1">
    <source>
        <dbReference type="EMBL" id="KAA2240173.1"/>
    </source>
</evidence>
<reference evidence="1 2" key="1">
    <citation type="submission" date="2019-09" db="EMBL/GenBank/DDBJ databases">
        <title>Chitinophaga ginsengihumi sp. nov., isolated from soil of ginseng rhizosphere.</title>
        <authorList>
            <person name="Lee J."/>
        </authorList>
    </citation>
    <scope>NUCLEOTIDE SEQUENCE [LARGE SCALE GENOMIC DNA]</scope>
    <source>
        <strain evidence="1 2">BN140078</strain>
    </source>
</reference>
<dbReference type="EMBL" id="VUOC01000004">
    <property type="protein sequence ID" value="KAA2240173.1"/>
    <property type="molecule type" value="Genomic_DNA"/>
</dbReference>
<comment type="caution">
    <text evidence="1">The sequence shown here is derived from an EMBL/GenBank/DDBJ whole genome shotgun (WGS) entry which is preliminary data.</text>
</comment>
<name>A0A5B2VKN3_9BACT</name>
<evidence type="ECO:0000313" key="2">
    <source>
        <dbReference type="Proteomes" id="UP000324611"/>
    </source>
</evidence>
<gene>
    <name evidence="1" type="ORF">F0L74_28820</name>
</gene>
<dbReference type="RefSeq" id="WP_149841351.1">
    <property type="nucleotide sequence ID" value="NZ_VUOC01000004.1"/>
</dbReference>
<keyword evidence="2" id="KW-1185">Reference proteome</keyword>
<protein>
    <recommendedName>
        <fullName evidence="3">HTH domain-containing protein</fullName>
    </recommendedName>
</protein>